<name>A0A679JKX6_9HYPH</name>
<sequence>MSDTTRPTIFVTGASGQLGRLVIAALLERVPAGAVVAGVRSLEGEAAQALRDRGVGVRVADYARPETLADAFRGIERLLLISSSEIGQRVAQHETVIAAAKAAGIGRLVYTSLLHADTSPLSLAGEHRATEAAIAASGLPATILRNGWYTENYTASIPGALAGGAFLGSAGDGRIASAARADFAEAAALVLTGDGHDGRTYELAGDEAYTLADLAAELSRQTGRDIPYRDLPQSDYASLLKSFGLPDILADSLAAWDVDAAHGALFDESRQLSTLIGRPTTPLSTTIAAALG</sequence>
<dbReference type="InterPro" id="IPR008030">
    <property type="entry name" value="NmrA-like"/>
</dbReference>
<organism evidence="2">
    <name type="scientific">Methylobacterium bullatum</name>
    <dbReference type="NCBI Taxonomy" id="570505"/>
    <lineage>
        <taxon>Bacteria</taxon>
        <taxon>Pseudomonadati</taxon>
        <taxon>Pseudomonadota</taxon>
        <taxon>Alphaproteobacteria</taxon>
        <taxon>Hyphomicrobiales</taxon>
        <taxon>Methylobacteriaceae</taxon>
        <taxon>Methylobacterium</taxon>
    </lineage>
</organism>
<dbReference type="EC" id="1.6.5.2" evidence="2"/>
<accession>A0A679JKX6</accession>
<dbReference type="AlphaFoldDB" id="A0A679JKX6"/>
<gene>
    <name evidence="2" type="primary">qorB</name>
    <name evidence="2" type="ORF">MBUL_03895</name>
</gene>
<evidence type="ECO:0000313" key="2">
    <source>
        <dbReference type="EMBL" id="CAA2106896.1"/>
    </source>
</evidence>
<dbReference type="InterPro" id="IPR036291">
    <property type="entry name" value="NAD(P)-bd_dom_sf"/>
</dbReference>
<dbReference type="PANTHER" id="PTHR47129:SF1">
    <property type="entry name" value="NMRA-LIKE DOMAIN-CONTAINING PROTEIN"/>
    <property type="match status" value="1"/>
</dbReference>
<evidence type="ECO:0000259" key="1">
    <source>
        <dbReference type="Pfam" id="PF05368"/>
    </source>
</evidence>
<keyword evidence="2" id="KW-0560">Oxidoreductase</keyword>
<dbReference type="Gene3D" id="3.40.50.720">
    <property type="entry name" value="NAD(P)-binding Rossmann-like Domain"/>
    <property type="match status" value="1"/>
</dbReference>
<proteinExistence type="predicted"/>
<feature type="domain" description="NmrA-like" evidence="1">
    <location>
        <begin position="8"/>
        <end position="253"/>
    </location>
</feature>
<dbReference type="Gene3D" id="3.90.25.10">
    <property type="entry name" value="UDP-galactose 4-epimerase, domain 1"/>
    <property type="match status" value="1"/>
</dbReference>
<dbReference type="InterPro" id="IPR052718">
    <property type="entry name" value="NmrA-type_oxidoreductase"/>
</dbReference>
<dbReference type="CDD" id="cd05269">
    <property type="entry name" value="TMR_SDR_a"/>
    <property type="match status" value="1"/>
</dbReference>
<dbReference type="EMBL" id="LR743504">
    <property type="protein sequence ID" value="CAA2106896.1"/>
    <property type="molecule type" value="Genomic_DNA"/>
</dbReference>
<dbReference type="SUPFAM" id="SSF51735">
    <property type="entry name" value="NAD(P)-binding Rossmann-fold domains"/>
    <property type="match status" value="1"/>
</dbReference>
<dbReference type="PANTHER" id="PTHR47129">
    <property type="entry name" value="QUINONE OXIDOREDUCTASE 2"/>
    <property type="match status" value="1"/>
</dbReference>
<reference evidence="2" key="1">
    <citation type="submission" date="2019-12" db="EMBL/GenBank/DDBJ databases">
        <authorList>
            <person name="Cremers G."/>
        </authorList>
    </citation>
    <scope>NUCLEOTIDE SEQUENCE</scope>
    <source>
        <strain evidence="2">Mbul1</strain>
    </source>
</reference>
<dbReference type="Pfam" id="PF05368">
    <property type="entry name" value="NmrA"/>
    <property type="match status" value="1"/>
</dbReference>
<dbReference type="GO" id="GO:0003955">
    <property type="term" value="F:NAD(P)H dehydrogenase (quinone) activity"/>
    <property type="evidence" value="ECO:0007669"/>
    <property type="project" value="UniProtKB-EC"/>
</dbReference>
<protein>
    <submittedName>
        <fullName evidence="2">Quinone oxidoreductase 2</fullName>
        <ecNumber evidence="2">1.6.5.2</ecNumber>
    </submittedName>
</protein>